<dbReference type="AlphaFoldDB" id="A0A177HX71"/>
<dbReference type="Proteomes" id="UP000077381">
    <property type="component" value="Unassembled WGS sequence"/>
</dbReference>
<name>A0A177HX71_9ACTN</name>
<feature type="region of interest" description="Disordered" evidence="1">
    <location>
        <begin position="1"/>
        <end position="55"/>
    </location>
</feature>
<accession>A0A177HX71</accession>
<reference evidence="2 3" key="1">
    <citation type="submission" date="2015-12" db="EMBL/GenBank/DDBJ databases">
        <title>Genome sequence of Streptomyces sp. G25.</title>
        <authorList>
            <person name="Poehlein A."/>
            <person name="Roettig A."/>
            <person name="Hiessl S."/>
            <person name="Hauschild P."/>
            <person name="Schauer J."/>
            <person name="Madkour M.H."/>
            <person name="Al-Ansari A.M."/>
            <person name="Almakishah N.H."/>
            <person name="Steinbuechel A."/>
            <person name="Daniel R."/>
        </authorList>
    </citation>
    <scope>NUCLEOTIDE SEQUENCE [LARGE SCALE GENOMIC DNA]</scope>
    <source>
        <strain evidence="3">G25(2015)</strain>
    </source>
</reference>
<protein>
    <submittedName>
        <fullName evidence="2">Uncharacterized protein</fullName>
    </submittedName>
</protein>
<dbReference type="STRING" id="1716141.STSP_10950"/>
<comment type="caution">
    <text evidence="2">The sequence shown here is derived from an EMBL/GenBank/DDBJ whole genome shotgun (WGS) entry which is preliminary data.</text>
</comment>
<organism evidence="2 3">
    <name type="scientific">Streptomyces jeddahensis</name>
    <dbReference type="NCBI Taxonomy" id="1716141"/>
    <lineage>
        <taxon>Bacteria</taxon>
        <taxon>Bacillati</taxon>
        <taxon>Actinomycetota</taxon>
        <taxon>Actinomycetes</taxon>
        <taxon>Kitasatosporales</taxon>
        <taxon>Streptomycetaceae</taxon>
        <taxon>Streptomyces</taxon>
    </lineage>
</organism>
<proteinExistence type="predicted"/>
<gene>
    <name evidence="2" type="ORF">STSP_10950</name>
</gene>
<dbReference type="EMBL" id="LOHS01000041">
    <property type="protein sequence ID" value="OAH15493.1"/>
    <property type="molecule type" value="Genomic_DNA"/>
</dbReference>
<sequence>MPPSLAAAIPVRPTGAPGARLPTAAQRATVRASDFNGPRHDEARQENARPRKFGRRADGDWAMIGDMFRHAFLAAPSAVADAPKAALVAATAAASAPAGVATVTAAAIAATAAAAAAVAAPAVVAAAAATAAAPLDGARS</sequence>
<keyword evidence="3" id="KW-1185">Reference proteome</keyword>
<evidence type="ECO:0000313" key="2">
    <source>
        <dbReference type="EMBL" id="OAH15493.1"/>
    </source>
</evidence>
<feature type="compositionally biased region" description="Basic and acidic residues" evidence="1">
    <location>
        <begin position="37"/>
        <end position="55"/>
    </location>
</feature>
<evidence type="ECO:0000256" key="1">
    <source>
        <dbReference type="SAM" id="MobiDB-lite"/>
    </source>
</evidence>
<dbReference type="PATRIC" id="fig|1716141.3.peg.1156"/>
<evidence type="ECO:0000313" key="3">
    <source>
        <dbReference type="Proteomes" id="UP000077381"/>
    </source>
</evidence>